<protein>
    <recommendedName>
        <fullName evidence="2">3'(2'),5'-bisphosphate nucleotidase</fullName>
        <ecNumber evidence="2">3.1.3.7</ecNumber>
    </recommendedName>
</protein>
<proteinExistence type="inferred from homology"/>
<dbReference type="Pfam" id="PF00459">
    <property type="entry name" value="Inositol_P"/>
    <property type="match status" value="1"/>
</dbReference>
<dbReference type="InterPro" id="IPR050725">
    <property type="entry name" value="CysQ/Inositol_MonoPase"/>
</dbReference>
<dbReference type="EMBL" id="JATAAI010000009">
    <property type="protein sequence ID" value="KAK1743295.1"/>
    <property type="molecule type" value="Genomic_DNA"/>
</dbReference>
<feature type="binding site" evidence="3">
    <location>
        <position position="146"/>
    </location>
    <ligand>
        <name>Mg(2+)</name>
        <dbReference type="ChEBI" id="CHEBI:18420"/>
        <label>1</label>
        <note>catalytic</note>
    </ligand>
</feature>
<dbReference type="PANTHER" id="PTHR43028:SF5">
    <property type="entry name" value="3'(2'),5'-BISPHOSPHATE NUCLEOTIDASE 1"/>
    <property type="match status" value="1"/>
</dbReference>
<comment type="caution">
    <text evidence="4">The sequence shown here is derived from an EMBL/GenBank/DDBJ whole genome shotgun (WGS) entry which is preliminary data.</text>
</comment>
<dbReference type="Gene3D" id="3.30.540.10">
    <property type="entry name" value="Fructose-1,6-Bisphosphatase, subunit A, domain 1"/>
    <property type="match status" value="1"/>
</dbReference>
<name>A0AAD9DEZ0_9STRA</name>
<dbReference type="SUPFAM" id="SSF56655">
    <property type="entry name" value="Carbohydrate phosphatase"/>
    <property type="match status" value="1"/>
</dbReference>
<feature type="binding site" evidence="3">
    <location>
        <position position="211"/>
    </location>
    <ligand>
        <name>Mg(2+)</name>
        <dbReference type="ChEBI" id="CHEBI:18420"/>
        <label>1</label>
        <note>catalytic</note>
    </ligand>
</feature>
<dbReference type="AlphaFoldDB" id="A0AAD9DEZ0"/>
<accession>A0AAD9DEZ0</accession>
<dbReference type="InterPro" id="IPR000760">
    <property type="entry name" value="Inositol_monophosphatase-like"/>
</dbReference>
<keyword evidence="3" id="KW-0460">Magnesium</keyword>
<comment type="similarity">
    <text evidence="1">Belongs to the inositol monophosphatase superfamily.</text>
</comment>
<gene>
    <name evidence="4" type="ORF">QTG54_005916</name>
</gene>
<dbReference type="PANTHER" id="PTHR43028">
    <property type="entry name" value="3'(2'),5'-BISPHOSPHATE NUCLEOTIDASE 1"/>
    <property type="match status" value="1"/>
</dbReference>
<reference evidence="4" key="1">
    <citation type="submission" date="2023-06" db="EMBL/GenBank/DDBJ databases">
        <title>Survivors Of The Sea: Transcriptome response of Skeletonema marinoi to long-term dormancy.</title>
        <authorList>
            <person name="Pinder M.I.M."/>
            <person name="Kourtchenko O."/>
            <person name="Robertson E.K."/>
            <person name="Larsson T."/>
            <person name="Maumus F."/>
            <person name="Osuna-Cruz C.M."/>
            <person name="Vancaester E."/>
            <person name="Stenow R."/>
            <person name="Vandepoele K."/>
            <person name="Ploug H."/>
            <person name="Bruchert V."/>
            <person name="Godhe A."/>
            <person name="Topel M."/>
        </authorList>
    </citation>
    <scope>NUCLEOTIDE SEQUENCE</scope>
    <source>
        <strain evidence="4">R05AC</strain>
    </source>
</reference>
<comment type="cofactor">
    <cofactor evidence="3">
        <name>Mg(2+)</name>
        <dbReference type="ChEBI" id="CHEBI:18420"/>
    </cofactor>
</comment>
<evidence type="ECO:0000256" key="1">
    <source>
        <dbReference type="ARBA" id="ARBA00009759"/>
    </source>
</evidence>
<evidence type="ECO:0000256" key="2">
    <source>
        <dbReference type="ARBA" id="ARBA00012633"/>
    </source>
</evidence>
<dbReference type="GO" id="GO:0046872">
    <property type="term" value="F:metal ion binding"/>
    <property type="evidence" value="ECO:0007669"/>
    <property type="project" value="UniProtKB-KW"/>
</dbReference>
<evidence type="ECO:0000313" key="5">
    <source>
        <dbReference type="Proteomes" id="UP001224775"/>
    </source>
</evidence>
<dbReference type="Proteomes" id="UP001224775">
    <property type="component" value="Unassembled WGS sequence"/>
</dbReference>
<dbReference type="EC" id="3.1.3.7" evidence="2"/>
<evidence type="ECO:0000256" key="3">
    <source>
        <dbReference type="PIRSR" id="PIRSR600760-2"/>
    </source>
</evidence>
<dbReference type="Gene3D" id="3.40.190.80">
    <property type="match status" value="1"/>
</dbReference>
<evidence type="ECO:0000313" key="4">
    <source>
        <dbReference type="EMBL" id="KAK1743295.1"/>
    </source>
</evidence>
<keyword evidence="3" id="KW-0479">Metal-binding</keyword>
<dbReference type="GO" id="GO:0008441">
    <property type="term" value="F:3'(2'),5'-bisphosphate nucleotidase activity"/>
    <property type="evidence" value="ECO:0007669"/>
    <property type="project" value="UniProtKB-EC"/>
</dbReference>
<keyword evidence="5" id="KW-1185">Reference proteome</keyword>
<feature type="binding site" evidence="3">
    <location>
        <position position="208"/>
    </location>
    <ligand>
        <name>Mg(2+)</name>
        <dbReference type="ChEBI" id="CHEBI:18420"/>
        <label>1</label>
        <note>catalytic</note>
    </ligand>
</feature>
<keyword evidence="4" id="KW-0378">Hydrolase</keyword>
<sequence>MDLSATSAQNVASSTASKTTDEIHNTLQLDADVGRIVSESFDSVGDMTDMTINDISITELLSTCIDACRRGCEVIRNVRHKLVQSSNVVGSDSKFFCCGAVKYKISNDPRSALTEADEASQKVITECLHNCWAKEIRSGLIKVVGEEDEGDDDFVDSVPLYDMMAHFDKYNTPSIDQEPVQRDLLSPSDSTQILHSSNEKNELIIFIDPMDGTREFVENRIENVQCLIGITLNGKPIAGAVGMPMIHEDKIEIAYGIDLPADSAQSTSTPLSKLSGVKYFNTLNPLVKQLSVTDTGMGDYIDGEDDVKKLVVLSGDSKKPALTMSMKCLESDVLGTFVDSAPPIRKIVAGGCGNKMLFVQRRFEALSERIRHQEGTDLSSIIGSISLAPPGSSSWDTAGPTALLLAADPNAVVTDLIGRPLVYDGEHLSNDCGVVVSAGHMATRIHREMCEKLRRDEVFCEALGVVLCDAEII</sequence>
<organism evidence="4 5">
    <name type="scientific">Skeletonema marinoi</name>
    <dbReference type="NCBI Taxonomy" id="267567"/>
    <lineage>
        <taxon>Eukaryota</taxon>
        <taxon>Sar</taxon>
        <taxon>Stramenopiles</taxon>
        <taxon>Ochrophyta</taxon>
        <taxon>Bacillariophyta</taxon>
        <taxon>Coscinodiscophyceae</taxon>
        <taxon>Thalassiosirophycidae</taxon>
        <taxon>Thalassiosirales</taxon>
        <taxon>Skeletonemataceae</taxon>
        <taxon>Skeletonema</taxon>
        <taxon>Skeletonema marinoi-dohrnii complex</taxon>
    </lineage>
</organism>